<gene>
    <name evidence="2" type="ORF">ACFQ4B_34755</name>
</gene>
<dbReference type="RefSeq" id="WP_079910187.1">
    <property type="nucleotide sequence ID" value="NZ_BAABJG010000044.1"/>
</dbReference>
<accession>A0ABW3V0I6</accession>
<name>A0ABW3V0I6_9BACL</name>
<feature type="region of interest" description="Disordered" evidence="1">
    <location>
        <begin position="53"/>
        <end position="78"/>
    </location>
</feature>
<evidence type="ECO:0000313" key="2">
    <source>
        <dbReference type="EMBL" id="MFD1225255.1"/>
    </source>
</evidence>
<protein>
    <submittedName>
        <fullName evidence="2">Spore germination protein</fullName>
    </submittedName>
</protein>
<dbReference type="EMBL" id="JBHTLU010000056">
    <property type="protein sequence ID" value="MFD1225255.1"/>
    <property type="molecule type" value="Genomic_DNA"/>
</dbReference>
<dbReference type="Pfam" id="PF10676">
    <property type="entry name" value="gerPA"/>
    <property type="match status" value="1"/>
</dbReference>
<sequence>MPSIVGNIKILSIDNGSIVHIGDAVQLAPESNSKTFAGGGSFNTGDFPVTGVGISSTNTNDNDVADSTQTNLGNRGVV</sequence>
<keyword evidence="3" id="KW-1185">Reference proteome</keyword>
<dbReference type="PANTHER" id="PTHR37808">
    <property type="entry name" value="SPORE GERMINATION PROTEIN-LIKE PROTEIN YDZR-RELATED"/>
    <property type="match status" value="1"/>
</dbReference>
<dbReference type="InterPro" id="IPR019618">
    <property type="entry name" value="Spore_germination_GerPA"/>
</dbReference>
<evidence type="ECO:0000313" key="3">
    <source>
        <dbReference type="Proteomes" id="UP001597180"/>
    </source>
</evidence>
<dbReference type="Proteomes" id="UP001597180">
    <property type="component" value="Unassembled WGS sequence"/>
</dbReference>
<evidence type="ECO:0000256" key="1">
    <source>
        <dbReference type="SAM" id="MobiDB-lite"/>
    </source>
</evidence>
<reference evidence="3" key="1">
    <citation type="journal article" date="2019" name="Int. J. Syst. Evol. Microbiol.">
        <title>The Global Catalogue of Microorganisms (GCM) 10K type strain sequencing project: providing services to taxonomists for standard genome sequencing and annotation.</title>
        <authorList>
            <consortium name="The Broad Institute Genomics Platform"/>
            <consortium name="The Broad Institute Genome Sequencing Center for Infectious Disease"/>
            <person name="Wu L."/>
            <person name="Ma J."/>
        </authorList>
    </citation>
    <scope>NUCLEOTIDE SEQUENCE [LARGE SCALE GENOMIC DNA]</scope>
    <source>
        <strain evidence="3">CCUG 53270</strain>
    </source>
</reference>
<comment type="caution">
    <text evidence="2">The sequence shown here is derived from an EMBL/GenBank/DDBJ whole genome shotgun (WGS) entry which is preliminary data.</text>
</comment>
<organism evidence="2 3">
    <name type="scientific">Paenibacillus vulneris</name>
    <dbReference type="NCBI Taxonomy" id="1133364"/>
    <lineage>
        <taxon>Bacteria</taxon>
        <taxon>Bacillati</taxon>
        <taxon>Bacillota</taxon>
        <taxon>Bacilli</taxon>
        <taxon>Bacillales</taxon>
        <taxon>Paenibacillaceae</taxon>
        <taxon>Paenibacillus</taxon>
    </lineage>
</organism>
<dbReference type="PANTHER" id="PTHR37808:SF3">
    <property type="entry name" value="SPORE GERMINATION PROTEIN GERPA-RELATED"/>
    <property type="match status" value="1"/>
</dbReference>
<proteinExistence type="predicted"/>